<evidence type="ECO:0000313" key="3">
    <source>
        <dbReference type="Proteomes" id="UP000250266"/>
    </source>
</evidence>
<gene>
    <name evidence="2" type="ORF">K432DRAFT_335841</name>
</gene>
<reference evidence="2 3" key="1">
    <citation type="journal article" date="2016" name="Nat. Commun.">
        <title>Ectomycorrhizal ecology is imprinted in the genome of the dominant symbiotic fungus Cenococcum geophilum.</title>
        <authorList>
            <consortium name="DOE Joint Genome Institute"/>
            <person name="Peter M."/>
            <person name="Kohler A."/>
            <person name="Ohm R.A."/>
            <person name="Kuo A."/>
            <person name="Krutzmann J."/>
            <person name="Morin E."/>
            <person name="Arend M."/>
            <person name="Barry K.W."/>
            <person name="Binder M."/>
            <person name="Choi C."/>
            <person name="Clum A."/>
            <person name="Copeland A."/>
            <person name="Grisel N."/>
            <person name="Haridas S."/>
            <person name="Kipfer T."/>
            <person name="LaButti K."/>
            <person name="Lindquist E."/>
            <person name="Lipzen A."/>
            <person name="Maire R."/>
            <person name="Meier B."/>
            <person name="Mihaltcheva S."/>
            <person name="Molinier V."/>
            <person name="Murat C."/>
            <person name="Poggeler S."/>
            <person name="Quandt C.A."/>
            <person name="Sperisen C."/>
            <person name="Tritt A."/>
            <person name="Tisserant E."/>
            <person name="Crous P.W."/>
            <person name="Henrissat B."/>
            <person name="Nehls U."/>
            <person name="Egli S."/>
            <person name="Spatafora J.W."/>
            <person name="Grigoriev I.V."/>
            <person name="Martin F.M."/>
        </authorList>
    </citation>
    <scope>NUCLEOTIDE SEQUENCE [LARGE SCALE GENOMIC DNA]</scope>
    <source>
        <strain evidence="2 3">CBS 459.81</strain>
    </source>
</reference>
<name>A0A8E2E2U8_9PEZI</name>
<protein>
    <recommendedName>
        <fullName evidence="4">Lea domain protein</fullName>
    </recommendedName>
</protein>
<proteinExistence type="predicted"/>
<evidence type="ECO:0000313" key="2">
    <source>
        <dbReference type="EMBL" id="OCK76341.1"/>
    </source>
</evidence>
<dbReference type="EMBL" id="KV745219">
    <property type="protein sequence ID" value="OCK76341.1"/>
    <property type="molecule type" value="Genomic_DNA"/>
</dbReference>
<dbReference type="OrthoDB" id="4023585at2759"/>
<dbReference type="Proteomes" id="UP000250266">
    <property type="component" value="Unassembled WGS sequence"/>
</dbReference>
<accession>A0A8E2E2U8</accession>
<keyword evidence="3" id="KW-1185">Reference proteome</keyword>
<sequence>MSMLRTGLVRQTRLFSTSSVVRKSVVDSAKDAVKKVDRAVSGVAVKGIEKGEQAAEAIKSTMPETTGEAKGKASEVTGQAKGKANEMAGKAKGTAEEVKGK</sequence>
<organism evidence="2 3">
    <name type="scientific">Lepidopterella palustris CBS 459.81</name>
    <dbReference type="NCBI Taxonomy" id="1314670"/>
    <lineage>
        <taxon>Eukaryota</taxon>
        <taxon>Fungi</taxon>
        <taxon>Dikarya</taxon>
        <taxon>Ascomycota</taxon>
        <taxon>Pezizomycotina</taxon>
        <taxon>Dothideomycetes</taxon>
        <taxon>Pleosporomycetidae</taxon>
        <taxon>Mytilinidiales</taxon>
        <taxon>Argynnaceae</taxon>
        <taxon>Lepidopterella</taxon>
    </lineage>
</organism>
<feature type="region of interest" description="Disordered" evidence="1">
    <location>
        <begin position="61"/>
        <end position="101"/>
    </location>
</feature>
<dbReference type="AlphaFoldDB" id="A0A8E2E2U8"/>
<evidence type="ECO:0000256" key="1">
    <source>
        <dbReference type="SAM" id="MobiDB-lite"/>
    </source>
</evidence>
<feature type="non-terminal residue" evidence="2">
    <location>
        <position position="101"/>
    </location>
</feature>
<evidence type="ECO:0008006" key="4">
    <source>
        <dbReference type="Google" id="ProtNLM"/>
    </source>
</evidence>